<dbReference type="SUPFAM" id="SSF53850">
    <property type="entry name" value="Periplasmic binding protein-like II"/>
    <property type="match status" value="1"/>
</dbReference>
<dbReference type="Pfam" id="PF03466">
    <property type="entry name" value="LysR_substrate"/>
    <property type="match status" value="1"/>
</dbReference>
<dbReference type="InterPro" id="IPR036388">
    <property type="entry name" value="WH-like_DNA-bd_sf"/>
</dbReference>
<sequence>MKLSQLRDLTCIVETGSLRAAARRLDVAQPLLTRSIRSLEKELGTPLFERQSTGMVLTPLGQRFYERARVVTNELRRAGEELLQAQGNATGTVTAGLSIMPHMGMLPRALPAFRKRFPAVRLQLVEGLFPDLEEDLRKGDIDFYMGVTPTVVPPGFVRERLSGNTRVVMARKGHALGGARSFAELVQAEWALPAVDYHSEQDLISIFEKRGLPPPRVALQARTALSMMVTLTSTDLLALLPMQWVGFAQLRASVQPILLDEQLAAPDIVLIRRSGLPMTLAAEHLCDLLRREIGPAG</sequence>
<dbReference type="Proteomes" id="UP000461670">
    <property type="component" value="Unassembled WGS sequence"/>
</dbReference>
<dbReference type="GO" id="GO:0003677">
    <property type="term" value="F:DNA binding"/>
    <property type="evidence" value="ECO:0007669"/>
    <property type="project" value="UniProtKB-KW"/>
</dbReference>
<evidence type="ECO:0000256" key="3">
    <source>
        <dbReference type="ARBA" id="ARBA00023125"/>
    </source>
</evidence>
<keyword evidence="3" id="KW-0238">DNA-binding</keyword>
<keyword evidence="2" id="KW-0805">Transcription regulation</keyword>
<dbReference type="FunFam" id="1.10.10.10:FF:000001">
    <property type="entry name" value="LysR family transcriptional regulator"/>
    <property type="match status" value="1"/>
</dbReference>
<dbReference type="Gene3D" id="3.40.190.290">
    <property type="match status" value="1"/>
</dbReference>
<reference evidence="7" key="1">
    <citation type="journal article" date="2020" name="MBio">
        <title>Horizontal gene transfer to a defensive symbiont with a reduced genome amongst a multipartite beetle microbiome.</title>
        <authorList>
            <person name="Waterworth S.C."/>
            <person name="Florez L.V."/>
            <person name="Rees E.R."/>
            <person name="Hertweck C."/>
            <person name="Kaltenpoth M."/>
            <person name="Kwan J.C."/>
        </authorList>
    </citation>
    <scope>NUCLEOTIDE SEQUENCE [LARGE SCALE GENOMIC DNA]</scope>
</reference>
<dbReference type="Pfam" id="PF00126">
    <property type="entry name" value="HTH_1"/>
    <property type="match status" value="1"/>
</dbReference>
<organism evidence="6 7">
    <name type="scientific">Paracidovorax wautersii</name>
    <dbReference type="NCBI Taxonomy" id="1177982"/>
    <lineage>
        <taxon>Bacteria</taxon>
        <taxon>Pseudomonadati</taxon>
        <taxon>Pseudomonadota</taxon>
        <taxon>Betaproteobacteria</taxon>
        <taxon>Burkholderiales</taxon>
        <taxon>Comamonadaceae</taxon>
        <taxon>Paracidovorax</taxon>
    </lineage>
</organism>
<name>A0A7V8FPT9_9BURK</name>
<dbReference type="InterPro" id="IPR050950">
    <property type="entry name" value="HTH-type_LysR_regulators"/>
</dbReference>
<dbReference type="Gene3D" id="1.10.10.10">
    <property type="entry name" value="Winged helix-like DNA-binding domain superfamily/Winged helix DNA-binding domain"/>
    <property type="match status" value="1"/>
</dbReference>
<evidence type="ECO:0000256" key="4">
    <source>
        <dbReference type="ARBA" id="ARBA00023163"/>
    </source>
</evidence>
<dbReference type="PANTHER" id="PTHR30419">
    <property type="entry name" value="HTH-TYPE TRANSCRIPTIONAL REGULATOR YBHD"/>
    <property type="match status" value="1"/>
</dbReference>
<protein>
    <submittedName>
        <fullName evidence="6">HTH-type transcriptional regulator TsaR</fullName>
    </submittedName>
</protein>
<comment type="caution">
    <text evidence="6">The sequence shown here is derived from an EMBL/GenBank/DDBJ whole genome shotgun (WGS) entry which is preliminary data.</text>
</comment>
<feature type="domain" description="HTH lysR-type" evidence="5">
    <location>
        <begin position="1"/>
        <end position="58"/>
    </location>
</feature>
<dbReference type="InterPro" id="IPR036390">
    <property type="entry name" value="WH_DNA-bd_sf"/>
</dbReference>
<dbReference type="InterPro" id="IPR000847">
    <property type="entry name" value="LysR_HTH_N"/>
</dbReference>
<evidence type="ECO:0000256" key="2">
    <source>
        <dbReference type="ARBA" id="ARBA00023015"/>
    </source>
</evidence>
<dbReference type="PANTHER" id="PTHR30419:SF30">
    <property type="entry name" value="LYSR FAMILY TRANSCRIPTIONAL REGULATOR"/>
    <property type="match status" value="1"/>
</dbReference>
<accession>A0A7V8FPT9</accession>
<evidence type="ECO:0000313" key="7">
    <source>
        <dbReference type="Proteomes" id="UP000461670"/>
    </source>
</evidence>
<comment type="similarity">
    <text evidence="1">Belongs to the LysR transcriptional regulatory family.</text>
</comment>
<dbReference type="SUPFAM" id="SSF46785">
    <property type="entry name" value="Winged helix' DNA-binding domain"/>
    <property type="match status" value="1"/>
</dbReference>
<keyword evidence="4" id="KW-0804">Transcription</keyword>
<dbReference type="GO" id="GO:0005829">
    <property type="term" value="C:cytosol"/>
    <property type="evidence" value="ECO:0007669"/>
    <property type="project" value="TreeGrafter"/>
</dbReference>
<dbReference type="PRINTS" id="PR00039">
    <property type="entry name" value="HTHLYSR"/>
</dbReference>
<evidence type="ECO:0000256" key="1">
    <source>
        <dbReference type="ARBA" id="ARBA00009437"/>
    </source>
</evidence>
<evidence type="ECO:0000259" key="5">
    <source>
        <dbReference type="PROSITE" id="PS50931"/>
    </source>
</evidence>
<dbReference type="GO" id="GO:0003700">
    <property type="term" value="F:DNA-binding transcription factor activity"/>
    <property type="evidence" value="ECO:0007669"/>
    <property type="project" value="InterPro"/>
</dbReference>
<dbReference type="AlphaFoldDB" id="A0A7V8FPT9"/>
<dbReference type="EMBL" id="WNDQ01000016">
    <property type="protein sequence ID" value="KAF1021956.1"/>
    <property type="molecule type" value="Genomic_DNA"/>
</dbReference>
<evidence type="ECO:0000313" key="6">
    <source>
        <dbReference type="EMBL" id="KAF1021956.1"/>
    </source>
</evidence>
<dbReference type="PROSITE" id="PS50931">
    <property type="entry name" value="HTH_LYSR"/>
    <property type="match status" value="1"/>
</dbReference>
<dbReference type="InterPro" id="IPR005119">
    <property type="entry name" value="LysR_subst-bd"/>
</dbReference>
<proteinExistence type="inferred from homology"/>
<gene>
    <name evidence="6" type="primary">tsaR_2</name>
    <name evidence="6" type="ORF">GAK30_01458</name>
</gene>